<sequence>MQDTSISTAQEAGGEISFRDRAFQEVLHLLGQGEMSKVDFKREPTDIAKLAKEIAAIANTDDPQATYYQDSDLRDFGFVIVGAVNGDITGYDDWREHNCPPEEEEKVKDCLIQRLQNYIYPLPNLGLYRFEREGKPFWVILIYPSYEQPHVMLKDGPDVQKHAVYVRKVSTSQLAGAEDYARFLRKAVRGAVEPLESKLADLKRRLEALEGSWSILQKLLMQKGLESLFAGEAPSSAEIQGGLSHLALSPGGSLEEVARSMRLFKMDPVEEALFREVARLREGLTNLPWHLSGDPGEWWQVLKQVEELTQPLLRGLGELIVADREDKYALLVQRALESLGRAAIPPYFVTSWSSSAEALRLYPLLLSVHHLGMLAHFHRRAAYLKLILDLAFQTRVEQNPRNVLPWLRDYFYTHTYAFFEAKYASWCDPLGWHLYNLLFVDPALTWIHLPPAVREEAAQYASPSSPSGALAIYMEGEFVLGLLALKPQLGAQRVRPLYGLYAYVLPLERIKSIESLLARPPEHLCQILDLSGKTFEPYLRALAENLGGSAKCFSGASYFKGLADQAASGTLGSCPPTPPTP</sequence>
<evidence type="ECO:0000313" key="2">
    <source>
        <dbReference type="EMBL" id="RTH04839.1"/>
    </source>
</evidence>
<organism evidence="2 3">
    <name type="scientific">Thermus scotoductus</name>
    <dbReference type="NCBI Taxonomy" id="37636"/>
    <lineage>
        <taxon>Bacteria</taxon>
        <taxon>Thermotogati</taxon>
        <taxon>Deinococcota</taxon>
        <taxon>Deinococci</taxon>
        <taxon>Thermales</taxon>
        <taxon>Thermaceae</taxon>
        <taxon>Thermus</taxon>
    </lineage>
</organism>
<evidence type="ECO:0000313" key="3">
    <source>
        <dbReference type="Proteomes" id="UP000286910"/>
    </source>
</evidence>
<gene>
    <name evidence="2" type="ORF">CSW45_04430</name>
</gene>
<proteinExistence type="predicted"/>
<dbReference type="InterPro" id="IPR038461">
    <property type="entry name" value="Schlafen_AlbA_2_dom_sf"/>
</dbReference>
<dbReference type="AlphaFoldDB" id="A0A430RBW9"/>
<dbReference type="Pfam" id="PF04326">
    <property type="entry name" value="SLFN_AlbA_2"/>
    <property type="match status" value="1"/>
</dbReference>
<accession>A0A430RBW9</accession>
<evidence type="ECO:0000259" key="1">
    <source>
        <dbReference type="Pfam" id="PF04326"/>
    </source>
</evidence>
<dbReference type="Proteomes" id="UP000286910">
    <property type="component" value="Unassembled WGS sequence"/>
</dbReference>
<feature type="domain" description="Schlafen AlbA-2" evidence="1">
    <location>
        <begin position="34"/>
        <end position="173"/>
    </location>
</feature>
<reference evidence="2 3" key="1">
    <citation type="journal article" date="2019" name="Extremophiles">
        <title>Biogeography of thermophiles and predominance of Thermus scotoductus in domestic water heaters.</title>
        <authorList>
            <person name="Wilpiszeski R.L."/>
            <person name="Zhang Z."/>
            <person name="House C.H."/>
        </authorList>
    </citation>
    <scope>NUCLEOTIDE SEQUENCE [LARGE SCALE GENOMIC DNA]</scope>
    <source>
        <strain evidence="2 3">32_S32</strain>
    </source>
</reference>
<dbReference type="InterPro" id="IPR007421">
    <property type="entry name" value="Schlafen_AlbA_2_dom"/>
</dbReference>
<dbReference type="EMBL" id="PELR01000101">
    <property type="protein sequence ID" value="RTH04839.1"/>
    <property type="molecule type" value="Genomic_DNA"/>
</dbReference>
<name>A0A430RBW9_THESC</name>
<comment type="caution">
    <text evidence="2">The sequence shown here is derived from an EMBL/GenBank/DDBJ whole genome shotgun (WGS) entry which is preliminary data.</text>
</comment>
<dbReference type="Gene3D" id="3.30.950.30">
    <property type="entry name" value="Schlafen, AAA domain"/>
    <property type="match status" value="1"/>
</dbReference>
<protein>
    <recommendedName>
        <fullName evidence="1">Schlafen AlbA-2 domain-containing protein</fullName>
    </recommendedName>
</protein>